<evidence type="ECO:0000256" key="5">
    <source>
        <dbReference type="ARBA" id="ARBA00022490"/>
    </source>
</evidence>
<name>A0A3A4ZFW7_UNCKA</name>
<dbReference type="Gene3D" id="3.40.50.150">
    <property type="entry name" value="Vaccinia Virus protein VP39"/>
    <property type="match status" value="1"/>
</dbReference>
<evidence type="ECO:0000256" key="9">
    <source>
        <dbReference type="NCBIfam" id="TIGR00080"/>
    </source>
</evidence>
<evidence type="ECO:0000256" key="1">
    <source>
        <dbReference type="ARBA" id="ARBA00004496"/>
    </source>
</evidence>
<comment type="subcellular location">
    <subcellularLocation>
        <location evidence="1">Cytoplasm</location>
    </subcellularLocation>
</comment>
<sequence>MYISKTVSEAMKRVDRKDFVGQVHEPSAYVDAPLPIGYGQTISQPTTVGIMLTMLELAPGMKVLEVGSGSGWVVALISHIVGNSGEVIGVERIPKLVELGKKNIEKYCRDKNVAIYNTEKEIGYQPRGPYDRIIVSASSTSLPTELVYQLKTEGIMIIPILYSIWKVMKKSDDPEDIIKQEYPGFVFVPLVY</sequence>
<dbReference type="InterPro" id="IPR000682">
    <property type="entry name" value="PCMT"/>
</dbReference>
<keyword evidence="7 10" id="KW-0808">Transferase</keyword>
<dbReference type="GO" id="GO:0005737">
    <property type="term" value="C:cytoplasm"/>
    <property type="evidence" value="ECO:0007669"/>
    <property type="project" value="UniProtKB-SubCell"/>
</dbReference>
<dbReference type="GO" id="GO:0030091">
    <property type="term" value="P:protein repair"/>
    <property type="evidence" value="ECO:0007669"/>
    <property type="project" value="UniProtKB-UniRule"/>
</dbReference>
<dbReference type="InterPro" id="IPR029063">
    <property type="entry name" value="SAM-dependent_MTases_sf"/>
</dbReference>
<dbReference type="GO" id="GO:0004719">
    <property type="term" value="F:protein-L-isoaspartate (D-aspartate) O-methyltransferase activity"/>
    <property type="evidence" value="ECO:0007669"/>
    <property type="project" value="UniProtKB-UniRule"/>
</dbReference>
<dbReference type="EC" id="2.1.1.77" evidence="3 9"/>
<dbReference type="GO" id="GO:0032259">
    <property type="term" value="P:methylation"/>
    <property type="evidence" value="ECO:0007669"/>
    <property type="project" value="UniProtKB-KW"/>
</dbReference>
<keyword evidence="6 10" id="KW-0489">Methyltransferase</keyword>
<dbReference type="Pfam" id="PF01135">
    <property type="entry name" value="PCMT"/>
    <property type="match status" value="1"/>
</dbReference>
<dbReference type="Proteomes" id="UP000265540">
    <property type="component" value="Unassembled WGS sequence"/>
</dbReference>
<comment type="similarity">
    <text evidence="2">Belongs to the methyltransferase superfamily. L-isoaspartyl/D-aspartyl protein methyltransferase family.</text>
</comment>
<evidence type="ECO:0000256" key="6">
    <source>
        <dbReference type="ARBA" id="ARBA00022603"/>
    </source>
</evidence>
<evidence type="ECO:0000256" key="3">
    <source>
        <dbReference type="ARBA" id="ARBA00011890"/>
    </source>
</evidence>
<comment type="caution">
    <text evidence="10">The sequence shown here is derived from an EMBL/GenBank/DDBJ whole genome shotgun (WGS) entry which is preliminary data.</text>
</comment>
<keyword evidence="5" id="KW-0963">Cytoplasm</keyword>
<dbReference type="SUPFAM" id="SSF53335">
    <property type="entry name" value="S-adenosyl-L-methionine-dependent methyltransferases"/>
    <property type="match status" value="1"/>
</dbReference>
<dbReference type="CDD" id="cd02440">
    <property type="entry name" value="AdoMet_MTases"/>
    <property type="match status" value="1"/>
</dbReference>
<organism evidence="10 11">
    <name type="scientific">candidate division WWE3 bacterium</name>
    <dbReference type="NCBI Taxonomy" id="2053526"/>
    <lineage>
        <taxon>Bacteria</taxon>
        <taxon>Katanobacteria</taxon>
    </lineage>
</organism>
<protein>
    <recommendedName>
        <fullName evidence="4 9">Protein-L-isoaspartate O-methyltransferase</fullName>
        <ecNumber evidence="3 9">2.1.1.77</ecNumber>
    </recommendedName>
</protein>
<evidence type="ECO:0000256" key="2">
    <source>
        <dbReference type="ARBA" id="ARBA00005369"/>
    </source>
</evidence>
<evidence type="ECO:0000256" key="8">
    <source>
        <dbReference type="ARBA" id="ARBA00022691"/>
    </source>
</evidence>
<evidence type="ECO:0000256" key="4">
    <source>
        <dbReference type="ARBA" id="ARBA00013346"/>
    </source>
</evidence>
<dbReference type="EMBL" id="QZJF01000005">
    <property type="protein sequence ID" value="RJR28021.1"/>
    <property type="molecule type" value="Genomic_DNA"/>
</dbReference>
<gene>
    <name evidence="10" type="primary">pcm</name>
    <name evidence="10" type="ORF">C4561_00760</name>
</gene>
<evidence type="ECO:0000256" key="7">
    <source>
        <dbReference type="ARBA" id="ARBA00022679"/>
    </source>
</evidence>
<accession>A0A3A4ZFW7</accession>
<dbReference type="NCBIfam" id="TIGR00080">
    <property type="entry name" value="pimt"/>
    <property type="match status" value="1"/>
</dbReference>
<dbReference type="PANTHER" id="PTHR11579:SF0">
    <property type="entry name" value="PROTEIN-L-ISOASPARTATE(D-ASPARTATE) O-METHYLTRANSFERASE"/>
    <property type="match status" value="1"/>
</dbReference>
<dbReference type="PANTHER" id="PTHR11579">
    <property type="entry name" value="PROTEIN-L-ISOASPARTATE O-METHYLTRANSFERASE"/>
    <property type="match status" value="1"/>
</dbReference>
<evidence type="ECO:0000313" key="10">
    <source>
        <dbReference type="EMBL" id="RJR28021.1"/>
    </source>
</evidence>
<keyword evidence="8" id="KW-0949">S-adenosyl-L-methionine</keyword>
<evidence type="ECO:0000313" key="11">
    <source>
        <dbReference type="Proteomes" id="UP000265540"/>
    </source>
</evidence>
<reference evidence="10 11" key="1">
    <citation type="journal article" date="2017" name="ISME J.">
        <title>Energy and carbon metabolisms in a deep terrestrial subsurface fluid microbial community.</title>
        <authorList>
            <person name="Momper L."/>
            <person name="Jungbluth S.P."/>
            <person name="Lee M.D."/>
            <person name="Amend J.P."/>
        </authorList>
    </citation>
    <scope>NUCLEOTIDE SEQUENCE [LARGE SCALE GENOMIC DNA]</scope>
    <source>
        <strain evidence="10">SURF_46</strain>
    </source>
</reference>
<dbReference type="AlphaFoldDB" id="A0A3A4ZFW7"/>
<proteinExistence type="inferred from homology"/>